<keyword evidence="3" id="KW-1185">Reference proteome</keyword>
<evidence type="ECO:0000313" key="2">
    <source>
        <dbReference type="EMBL" id="MFC4789512.1"/>
    </source>
</evidence>
<accession>A0ABV9QGP6</accession>
<reference evidence="3" key="1">
    <citation type="journal article" date="2019" name="Int. J. Syst. Evol. Microbiol.">
        <title>The Global Catalogue of Microorganisms (GCM) 10K type strain sequencing project: providing services to taxonomists for standard genome sequencing and annotation.</title>
        <authorList>
            <consortium name="The Broad Institute Genomics Platform"/>
            <consortium name="The Broad Institute Genome Sequencing Center for Infectious Disease"/>
            <person name="Wu L."/>
            <person name="Ma J."/>
        </authorList>
    </citation>
    <scope>NUCLEOTIDE SEQUENCE [LARGE SCALE GENOMIC DNA]</scope>
    <source>
        <strain evidence="3">CCUG 49452</strain>
    </source>
</reference>
<protein>
    <submittedName>
        <fullName evidence="2">Uncharacterized protein</fullName>
    </submittedName>
</protein>
<organism evidence="2 3">
    <name type="scientific">Giesbergeria sinuosa</name>
    <dbReference type="NCBI Taxonomy" id="80883"/>
    <lineage>
        <taxon>Bacteria</taxon>
        <taxon>Pseudomonadati</taxon>
        <taxon>Pseudomonadota</taxon>
        <taxon>Betaproteobacteria</taxon>
        <taxon>Burkholderiales</taxon>
        <taxon>Comamonadaceae</taxon>
        <taxon>Giesbergeria</taxon>
    </lineage>
</organism>
<evidence type="ECO:0000256" key="1">
    <source>
        <dbReference type="SAM" id="SignalP"/>
    </source>
</evidence>
<feature type="signal peptide" evidence="1">
    <location>
        <begin position="1"/>
        <end position="22"/>
    </location>
</feature>
<feature type="chain" id="PRO_5045062808" evidence="1">
    <location>
        <begin position="23"/>
        <end position="217"/>
    </location>
</feature>
<gene>
    <name evidence="2" type="ORF">ACFO6X_11035</name>
</gene>
<name>A0ABV9QGP6_9BURK</name>
<proteinExistence type="predicted"/>
<dbReference type="EMBL" id="JBHSHJ010000008">
    <property type="protein sequence ID" value="MFC4789512.1"/>
    <property type="molecule type" value="Genomic_DNA"/>
</dbReference>
<evidence type="ECO:0000313" key="3">
    <source>
        <dbReference type="Proteomes" id="UP001596001"/>
    </source>
</evidence>
<dbReference type="Proteomes" id="UP001596001">
    <property type="component" value="Unassembled WGS sequence"/>
</dbReference>
<dbReference type="RefSeq" id="WP_382432963.1">
    <property type="nucleotide sequence ID" value="NZ_JBHSHJ010000008.1"/>
</dbReference>
<keyword evidence="1" id="KW-0732">Signal</keyword>
<comment type="caution">
    <text evidence="2">The sequence shown here is derived from an EMBL/GenBank/DDBJ whole genome shotgun (WGS) entry which is preliminary data.</text>
</comment>
<sequence>MRSSKFWLAAALATTAVSSAYSQTAAEYTKYSVVITTTVPKGSASETIAKSKKTAVPTNTKYTPCITGDVGRDQLSFTIKFDAGDAAENLRNFYVVLKSPTNKLYSLLREVQGGSLRVVFSESLLVGNTYTDLSDSSAYTHRDNNLGGAQTEILLGGNMLLDGLEPGLWSVTGIIAKTNAALPIMKPRSWAAWDTASFVVGSPWPLAGYACTTYAMG</sequence>